<keyword evidence="4 10" id="KW-0633">Potassium transport</keyword>
<keyword evidence="2 10" id="KW-0813">Transport</keyword>
<keyword evidence="3 10" id="KW-1003">Cell membrane</keyword>
<reference evidence="13" key="1">
    <citation type="journal article" date="2014" name="Int. J. Syst. Evol. Microbiol.">
        <title>Complete genome sequence of Corynebacterium casei LMG S-19264T (=DSM 44701T), isolated from a smear-ripened cheese.</title>
        <authorList>
            <consortium name="US DOE Joint Genome Institute (JGI-PGF)"/>
            <person name="Walter F."/>
            <person name="Albersmeier A."/>
            <person name="Kalinowski J."/>
            <person name="Ruckert C."/>
        </authorList>
    </citation>
    <scope>NUCLEOTIDE SEQUENCE</scope>
    <source>
        <strain evidence="13">KCTC 42590</strain>
    </source>
</reference>
<dbReference type="InterPro" id="IPR003445">
    <property type="entry name" value="Cat_transpt"/>
</dbReference>
<evidence type="ECO:0000256" key="3">
    <source>
        <dbReference type="ARBA" id="ARBA00022475"/>
    </source>
</evidence>
<evidence type="ECO:0000256" key="8">
    <source>
        <dbReference type="ARBA" id="ARBA00023065"/>
    </source>
</evidence>
<dbReference type="Proteomes" id="UP000630923">
    <property type="component" value="Unassembled WGS sequence"/>
</dbReference>
<name>A0A919ANK6_9PROT</name>
<dbReference type="PANTHER" id="PTHR32024:SF3">
    <property type="entry name" value="TRK SYSTEM POTASSIUM UPTAKE PROTEIN"/>
    <property type="match status" value="1"/>
</dbReference>
<feature type="transmembrane region" description="Helical" evidence="12">
    <location>
        <begin position="455"/>
        <end position="475"/>
    </location>
</feature>
<keyword evidence="10" id="KW-0997">Cell inner membrane</keyword>
<dbReference type="PANTHER" id="PTHR32024">
    <property type="entry name" value="TRK SYSTEM POTASSIUM UPTAKE PROTEIN TRKG-RELATED"/>
    <property type="match status" value="1"/>
</dbReference>
<dbReference type="GO" id="GO:0015379">
    <property type="term" value="F:potassium:chloride symporter activity"/>
    <property type="evidence" value="ECO:0007669"/>
    <property type="project" value="InterPro"/>
</dbReference>
<dbReference type="GO" id="GO:0046872">
    <property type="term" value="F:metal ion binding"/>
    <property type="evidence" value="ECO:0007669"/>
    <property type="project" value="UniProtKB-KW"/>
</dbReference>
<feature type="transmembrane region" description="Helical" evidence="12">
    <location>
        <begin position="274"/>
        <end position="292"/>
    </location>
</feature>
<dbReference type="EMBL" id="BNCI01000001">
    <property type="protein sequence ID" value="GHF15702.1"/>
    <property type="molecule type" value="Genomic_DNA"/>
</dbReference>
<keyword evidence="9 10" id="KW-0472">Membrane</keyword>
<feature type="binding site" evidence="11">
    <location>
        <position position="315"/>
    </location>
    <ligand>
        <name>K(+)</name>
        <dbReference type="ChEBI" id="CHEBI:29103"/>
    </ligand>
</feature>
<feature type="transmembrane region" description="Helical" evidence="12">
    <location>
        <begin position="39"/>
        <end position="58"/>
    </location>
</feature>
<evidence type="ECO:0000256" key="7">
    <source>
        <dbReference type="ARBA" id="ARBA00022989"/>
    </source>
</evidence>
<comment type="subcellular location">
    <subcellularLocation>
        <location evidence="10">Cell inner membrane</location>
        <topology evidence="10">Multi-pass membrane protein</topology>
    </subcellularLocation>
    <subcellularLocation>
        <location evidence="1">Cell membrane</location>
        <topology evidence="1">Multi-pass membrane protein</topology>
    </subcellularLocation>
</comment>
<keyword evidence="14" id="KW-1185">Reference proteome</keyword>
<evidence type="ECO:0000256" key="1">
    <source>
        <dbReference type="ARBA" id="ARBA00004651"/>
    </source>
</evidence>
<feature type="binding site" evidence="11">
    <location>
        <position position="111"/>
    </location>
    <ligand>
        <name>K(+)</name>
        <dbReference type="ChEBI" id="CHEBI:29103"/>
    </ligand>
</feature>
<feature type="transmembrane region" description="Helical" evidence="12">
    <location>
        <begin position="234"/>
        <end position="254"/>
    </location>
</feature>
<feature type="transmembrane region" description="Helical" evidence="12">
    <location>
        <begin position="133"/>
        <end position="153"/>
    </location>
</feature>
<feature type="transmembrane region" description="Helical" evidence="12">
    <location>
        <begin position="70"/>
        <end position="91"/>
    </location>
</feature>
<dbReference type="AlphaFoldDB" id="A0A919ANK6"/>
<dbReference type="InterPro" id="IPR004772">
    <property type="entry name" value="TrkH"/>
</dbReference>
<dbReference type="RefSeq" id="WP_191250192.1">
    <property type="nucleotide sequence ID" value="NZ_BNCI01000001.1"/>
</dbReference>
<evidence type="ECO:0000313" key="13">
    <source>
        <dbReference type="EMBL" id="GHF15702.1"/>
    </source>
</evidence>
<feature type="binding site" evidence="11">
    <location>
        <position position="432"/>
    </location>
    <ligand>
        <name>K(+)</name>
        <dbReference type="ChEBI" id="CHEBI:29103"/>
    </ligand>
</feature>
<feature type="binding site" evidence="11">
    <location>
        <position position="431"/>
    </location>
    <ligand>
        <name>K(+)</name>
        <dbReference type="ChEBI" id="CHEBI:29103"/>
    </ligand>
</feature>
<comment type="caution">
    <text evidence="13">The sequence shown here is derived from an EMBL/GenBank/DDBJ whole genome shotgun (WGS) entry which is preliminary data.</text>
</comment>
<protein>
    <recommendedName>
        <fullName evidence="10">Trk system potassium uptake protein</fullName>
    </recommendedName>
</protein>
<dbReference type="GO" id="GO:0005886">
    <property type="term" value="C:plasma membrane"/>
    <property type="evidence" value="ECO:0007669"/>
    <property type="project" value="UniProtKB-SubCell"/>
</dbReference>
<sequence>MLDYRPIALALGALIFMLGASMAIPTLIDLVAGHDDWQTFSVAMGITIIVGGMLFLANRGMENNLTLREAFMLTVLSWLILPAFAAIPLVFSELELSVADAYFEAMSGLTTTGATVITGLDTAPPGILMWRAILQWLGGIGIIVMAVAILPMLQIGGMQLFRMESSDTSDKILPRAAQISWAISGLYVGLSAICVILLILAGMTPFDAVAHAMTSVATGGFSTSDGSLGNFDSAAIDFIVFSFCVIGSMPFVVLIQMARGRPLAFWRDEQAKTFLLVVTALVTAVSLWLMVWKDFTLGEAVRYGGFNIISVMTGAGFATTDYSAWGSFSVTLFFLVMFIGGCAGSASCGIKIFRFQVLFRSMGAWMNRIWQPNGIFIARYNGQPIDDDVKSSVMSFLVLFMATFVVLSIAVATTGLDWVTAFSGVGATLANVGPGLGDIIGPAGTYGPLPDSAKWILSLAMLLGRLELFTVFVLLSRTYWKA</sequence>
<feature type="transmembrane region" description="Helical" evidence="12">
    <location>
        <begin position="332"/>
        <end position="353"/>
    </location>
</feature>
<evidence type="ECO:0000256" key="5">
    <source>
        <dbReference type="ARBA" id="ARBA00022692"/>
    </source>
</evidence>
<evidence type="ECO:0000256" key="2">
    <source>
        <dbReference type="ARBA" id="ARBA00022448"/>
    </source>
</evidence>
<evidence type="ECO:0000256" key="12">
    <source>
        <dbReference type="SAM" id="Phobius"/>
    </source>
</evidence>
<keyword evidence="11" id="KW-0479">Metal-binding</keyword>
<comment type="similarity">
    <text evidence="10">Belongs to the TrkH potassium transport family.</text>
</comment>
<gene>
    <name evidence="13" type="ORF">GCM10017044_07370</name>
</gene>
<feature type="transmembrane region" description="Helical" evidence="12">
    <location>
        <begin position="181"/>
        <end position="203"/>
    </location>
</feature>
<evidence type="ECO:0000256" key="9">
    <source>
        <dbReference type="ARBA" id="ARBA00023136"/>
    </source>
</evidence>
<reference evidence="13" key="2">
    <citation type="submission" date="2020-09" db="EMBL/GenBank/DDBJ databases">
        <authorList>
            <person name="Sun Q."/>
            <person name="Kim S."/>
        </authorList>
    </citation>
    <scope>NUCLEOTIDE SEQUENCE</scope>
    <source>
        <strain evidence="13">KCTC 42590</strain>
    </source>
</reference>
<keyword evidence="8 10" id="KW-0406">Ion transport</keyword>
<evidence type="ECO:0000256" key="6">
    <source>
        <dbReference type="ARBA" id="ARBA00022958"/>
    </source>
</evidence>
<evidence type="ECO:0000256" key="10">
    <source>
        <dbReference type="PIRNR" id="PIRNR006247"/>
    </source>
</evidence>
<feature type="transmembrane region" description="Helical" evidence="12">
    <location>
        <begin position="393"/>
        <end position="413"/>
    </location>
</feature>
<dbReference type="PIRSF" id="PIRSF006247">
    <property type="entry name" value="TrkH"/>
    <property type="match status" value="1"/>
</dbReference>
<feature type="binding site" evidence="11">
    <location>
        <position position="112"/>
    </location>
    <ligand>
        <name>K(+)</name>
        <dbReference type="ChEBI" id="CHEBI:29103"/>
    </ligand>
</feature>
<keyword evidence="6 10" id="KW-0630">Potassium</keyword>
<keyword evidence="7 12" id="KW-1133">Transmembrane helix</keyword>
<dbReference type="Pfam" id="PF02386">
    <property type="entry name" value="TrkH"/>
    <property type="match status" value="1"/>
</dbReference>
<proteinExistence type="inferred from homology"/>
<organism evidence="13 14">
    <name type="scientific">Kordiimonas sediminis</name>
    <dbReference type="NCBI Taxonomy" id="1735581"/>
    <lineage>
        <taxon>Bacteria</taxon>
        <taxon>Pseudomonadati</taxon>
        <taxon>Pseudomonadota</taxon>
        <taxon>Alphaproteobacteria</taxon>
        <taxon>Kordiimonadales</taxon>
        <taxon>Kordiimonadaceae</taxon>
        <taxon>Kordiimonas</taxon>
    </lineage>
</organism>
<keyword evidence="5 12" id="KW-0812">Transmembrane</keyword>
<evidence type="ECO:0000256" key="11">
    <source>
        <dbReference type="PIRSR" id="PIRSR006247-1"/>
    </source>
</evidence>
<evidence type="ECO:0000313" key="14">
    <source>
        <dbReference type="Proteomes" id="UP000630923"/>
    </source>
</evidence>
<comment type="function">
    <text evidence="10">Low-affinity potassium transport system. Interacts with Trk system potassium uptake protein TrkA.</text>
</comment>
<feature type="binding site" evidence="11">
    <location>
        <position position="219"/>
    </location>
    <ligand>
        <name>K(+)</name>
        <dbReference type="ChEBI" id="CHEBI:29103"/>
    </ligand>
</feature>
<evidence type="ECO:0000256" key="4">
    <source>
        <dbReference type="ARBA" id="ARBA00022538"/>
    </source>
</evidence>
<accession>A0A919ANK6</accession>